<accession>S0KUZ0</accession>
<name>S0KUZ0_9ENTE</name>
<dbReference type="EMBL" id="ASWO01000001">
    <property type="protein sequence ID" value="EOT87531.1"/>
    <property type="molecule type" value="Genomic_DNA"/>
</dbReference>
<proteinExistence type="predicted"/>
<keyword evidence="1" id="KW-0472">Membrane</keyword>
<protein>
    <submittedName>
        <fullName evidence="2">Uncharacterized protein</fullName>
    </submittedName>
</protein>
<keyword evidence="1" id="KW-1133">Transmembrane helix</keyword>
<gene>
    <name evidence="2" type="ORF">I573_00587</name>
</gene>
<feature type="transmembrane region" description="Helical" evidence="1">
    <location>
        <begin position="6"/>
        <end position="26"/>
    </location>
</feature>
<evidence type="ECO:0000313" key="3">
    <source>
        <dbReference type="Proteomes" id="UP000015961"/>
    </source>
</evidence>
<sequence length="59" mass="6895">MSTLWLTLSLVIVVIGAYFFYGIFAMQLGNMIRVKRETGLTYRSQISVSWSEFTKKFKH</sequence>
<comment type="caution">
    <text evidence="2">The sequence shown here is derived from an EMBL/GenBank/DDBJ whole genome shotgun (WGS) entry which is preliminary data.</text>
</comment>
<organism evidence="2 3">
    <name type="scientific">Enterococcus sulfureus ATCC 49903</name>
    <dbReference type="NCBI Taxonomy" id="1140003"/>
    <lineage>
        <taxon>Bacteria</taxon>
        <taxon>Bacillati</taxon>
        <taxon>Bacillota</taxon>
        <taxon>Bacilli</taxon>
        <taxon>Lactobacillales</taxon>
        <taxon>Enterococcaceae</taxon>
        <taxon>Enterococcus</taxon>
    </lineage>
</organism>
<dbReference type="OrthoDB" id="2195175at2"/>
<dbReference type="Proteomes" id="UP000015961">
    <property type="component" value="Unassembled WGS sequence"/>
</dbReference>
<evidence type="ECO:0000256" key="1">
    <source>
        <dbReference type="SAM" id="Phobius"/>
    </source>
</evidence>
<reference evidence="2 3" key="1">
    <citation type="submission" date="2013-03" db="EMBL/GenBank/DDBJ databases">
        <title>The Genome Sequence of Enterococcus sulfureus ATCC_49903 (PacBio/Illumina hybrid assembly).</title>
        <authorList>
            <consortium name="The Broad Institute Genomics Platform"/>
            <consortium name="The Broad Institute Genome Sequencing Center for Infectious Disease"/>
            <person name="Earl A."/>
            <person name="Russ C."/>
            <person name="Gilmore M."/>
            <person name="Surin D."/>
            <person name="Walker B."/>
            <person name="Young S."/>
            <person name="Zeng Q."/>
            <person name="Gargeya S."/>
            <person name="Fitzgerald M."/>
            <person name="Haas B."/>
            <person name="Abouelleil A."/>
            <person name="Allen A.W."/>
            <person name="Alvarado L."/>
            <person name="Arachchi H.M."/>
            <person name="Berlin A.M."/>
            <person name="Chapman S.B."/>
            <person name="Gainer-Dewar J."/>
            <person name="Goldberg J."/>
            <person name="Griggs A."/>
            <person name="Gujja S."/>
            <person name="Hansen M."/>
            <person name="Howarth C."/>
            <person name="Imamovic A."/>
            <person name="Ireland A."/>
            <person name="Larimer J."/>
            <person name="McCowan C."/>
            <person name="Murphy C."/>
            <person name="Pearson M."/>
            <person name="Poon T.W."/>
            <person name="Priest M."/>
            <person name="Roberts A."/>
            <person name="Saif S."/>
            <person name="Shea T."/>
            <person name="Sisk P."/>
            <person name="Sykes S."/>
            <person name="Wortman J."/>
            <person name="Nusbaum C."/>
            <person name="Birren B."/>
        </authorList>
    </citation>
    <scope>NUCLEOTIDE SEQUENCE [LARGE SCALE GENOMIC DNA]</scope>
    <source>
        <strain evidence="2 3">ATCC 49903</strain>
    </source>
</reference>
<keyword evidence="3" id="KW-1185">Reference proteome</keyword>
<keyword evidence="1" id="KW-0812">Transmembrane</keyword>
<dbReference type="AlphaFoldDB" id="S0KUZ0"/>
<evidence type="ECO:0000313" key="2">
    <source>
        <dbReference type="EMBL" id="EOT87531.1"/>
    </source>
</evidence>